<dbReference type="EMBL" id="MU865927">
    <property type="protein sequence ID" value="KAK4451632.1"/>
    <property type="molecule type" value="Genomic_DNA"/>
</dbReference>
<feature type="region of interest" description="Disordered" evidence="7">
    <location>
        <begin position="215"/>
        <end position="277"/>
    </location>
</feature>
<dbReference type="Pfam" id="PF04082">
    <property type="entry name" value="Fungal_trans"/>
    <property type="match status" value="1"/>
</dbReference>
<evidence type="ECO:0000256" key="3">
    <source>
        <dbReference type="ARBA" id="ARBA00023015"/>
    </source>
</evidence>
<protein>
    <recommendedName>
        <fullName evidence="12">C6 transcription factor RegA</fullName>
    </recommendedName>
</protein>
<evidence type="ECO:0000313" key="11">
    <source>
        <dbReference type="Proteomes" id="UP001321760"/>
    </source>
</evidence>
<evidence type="ECO:0000313" key="10">
    <source>
        <dbReference type="EMBL" id="KAK4451632.1"/>
    </source>
</evidence>
<dbReference type="PANTHER" id="PTHR47660">
    <property type="entry name" value="TRANSCRIPTION FACTOR WITH C2H2 AND ZN(2)-CYS(6) DNA BINDING DOMAIN (EUROFUNG)-RELATED-RELATED"/>
    <property type="match status" value="1"/>
</dbReference>
<feature type="domain" description="C2H2-type" evidence="9">
    <location>
        <begin position="93"/>
        <end position="120"/>
    </location>
</feature>
<feature type="region of interest" description="Disordered" evidence="7">
    <location>
        <begin position="405"/>
        <end position="429"/>
    </location>
</feature>
<feature type="compositionally biased region" description="Polar residues" evidence="7">
    <location>
        <begin position="215"/>
        <end position="228"/>
    </location>
</feature>
<evidence type="ECO:0000256" key="2">
    <source>
        <dbReference type="ARBA" id="ARBA00022833"/>
    </source>
</evidence>
<feature type="compositionally biased region" description="Polar residues" evidence="7">
    <location>
        <begin position="244"/>
        <end position="266"/>
    </location>
</feature>
<evidence type="ECO:0000256" key="5">
    <source>
        <dbReference type="ARBA" id="ARBA00023242"/>
    </source>
</evidence>
<keyword evidence="3" id="KW-0805">Transcription regulation</keyword>
<keyword evidence="1" id="KW-0479">Metal-binding</keyword>
<dbReference type="InterPro" id="IPR013087">
    <property type="entry name" value="Znf_C2H2_type"/>
</dbReference>
<dbReference type="CDD" id="cd00067">
    <property type="entry name" value="GAL4"/>
    <property type="match status" value="1"/>
</dbReference>
<dbReference type="Proteomes" id="UP001321760">
    <property type="component" value="Unassembled WGS sequence"/>
</dbReference>
<keyword evidence="4" id="KW-0804">Transcription</keyword>
<evidence type="ECO:0000256" key="6">
    <source>
        <dbReference type="PROSITE-ProRule" id="PRU00042"/>
    </source>
</evidence>
<dbReference type="Pfam" id="PF00172">
    <property type="entry name" value="Zn_clus"/>
    <property type="match status" value="1"/>
</dbReference>
<sequence length="996" mass="110705">MASPIGNLIHHNPESRSAASQHPQPPLPSSIPHPPPPVTPVYPTSNLSLAPHTAASGAGPHVPPSVNVNPPHAPSSGPPQQSPKGHANTQSLYQCADCLRRYSRPEHLQRHIATHTLGKRFACDICSKAFSRADLLKRHRANHQDDNGAKRRRVNTSPGTSRVAHACLACAKARVKCEEMKPCTRCNNRGLKCEYASSEDAAMHLLHLSANSRAIDQQNSSPESGYSPHQSQSTAANTSSQHQLSSTISPTSFHPASGASTVTQTPVLPGPPQVAEEAHLPTPETMMDQCNPNSYPPPYPYSVMDDMSNMPFSDFLRDVLYDQSLGGSNRPAEPQGLAVLNFCDNANLELKDVDFNLLNHWNVESSLDMPNIQQPPLDEAVNISAIRSRLVKVWAESPWRWTPKKSDTGYTEQSNMSLPSGGADVQDGGRKTDRVIKDKLDSSSRDKILAIILGRCRENSVRAKVASSFPSAEVMDSWIHIFLASQLCQVSAWIHYGSFSLNEQCPEWLAIAAASGAVHTPLPTLRRFGFALQEAVRLSIPDRFEENNTKIADIGLVQALMLVQDVGLWSGNRRKMEIAECHLQIPIAMMRYRGKFQRSAYPHVVIDPADEGEVLEEKWKTWYEMESWKRLIFHAYLRDSQVSMTQLCNPSMSYAELTLPLPCSKELWFARTAEEFKIRYLEARVTDGKRAPSLVDLLRDVNLLSSNHYQLDVQFAISVYLHGFWSLIWDYRQSNSVFRMTDHSPGLGGGNLILNSRRQELERLLHNFQLVTFDWHEMLSAQETMVLHLLLMNLNVSLDDLQLFSGKEGEVQARRIYPALRSWSDSPEARQALWHAGQILRQGKLFPPGHLKDFYAVAVHHAALCLWTHGVVTKASLPGQHQYPQQGQPPQQPHYGEEVVFLDGEGTPHVPAHVHRWLTFGQGRAAIRGPDNTVRNAQAPPPVVALLTDPRVCMEVAQEVLKANFVVGNESLPPISENIMSLLKQLGNAAWAVGLG</sequence>
<dbReference type="GO" id="GO:0008270">
    <property type="term" value="F:zinc ion binding"/>
    <property type="evidence" value="ECO:0007669"/>
    <property type="project" value="UniProtKB-KW"/>
</dbReference>
<feature type="compositionally biased region" description="Pro residues" evidence="7">
    <location>
        <begin position="23"/>
        <end position="40"/>
    </location>
</feature>
<dbReference type="PROSITE" id="PS00463">
    <property type="entry name" value="ZN2_CY6_FUNGAL_1"/>
    <property type="match status" value="1"/>
</dbReference>
<dbReference type="InterPro" id="IPR001138">
    <property type="entry name" value="Zn2Cys6_DnaBD"/>
</dbReference>
<evidence type="ECO:0000256" key="1">
    <source>
        <dbReference type="ARBA" id="ARBA00022723"/>
    </source>
</evidence>
<keyword evidence="6" id="KW-0863">Zinc-finger</keyword>
<comment type="caution">
    <text evidence="10">The sequence shown here is derived from an EMBL/GenBank/DDBJ whole genome shotgun (WGS) entry which is preliminary data.</text>
</comment>
<evidence type="ECO:0000256" key="7">
    <source>
        <dbReference type="SAM" id="MobiDB-lite"/>
    </source>
</evidence>
<feature type="domain" description="Zn(2)-C6 fungal-type" evidence="8">
    <location>
        <begin position="166"/>
        <end position="195"/>
    </location>
</feature>
<reference evidence="10" key="2">
    <citation type="submission" date="2023-05" db="EMBL/GenBank/DDBJ databases">
        <authorList>
            <consortium name="Lawrence Berkeley National Laboratory"/>
            <person name="Steindorff A."/>
            <person name="Hensen N."/>
            <person name="Bonometti L."/>
            <person name="Westerberg I."/>
            <person name="Brannstrom I.O."/>
            <person name="Guillou S."/>
            <person name="Cros-Aarteil S."/>
            <person name="Calhoun S."/>
            <person name="Haridas S."/>
            <person name="Kuo A."/>
            <person name="Mondo S."/>
            <person name="Pangilinan J."/>
            <person name="Riley R."/>
            <person name="Labutti K."/>
            <person name="Andreopoulos B."/>
            <person name="Lipzen A."/>
            <person name="Chen C."/>
            <person name="Yanf M."/>
            <person name="Daum C."/>
            <person name="Ng V."/>
            <person name="Clum A."/>
            <person name="Ohm R."/>
            <person name="Martin F."/>
            <person name="Silar P."/>
            <person name="Natvig D."/>
            <person name="Lalanne C."/>
            <person name="Gautier V."/>
            <person name="Ament-Velasquez S.L."/>
            <person name="Kruys A."/>
            <person name="Hutchinson M.I."/>
            <person name="Powell A.J."/>
            <person name="Barry K."/>
            <person name="Miller A.N."/>
            <person name="Grigoriev I.V."/>
            <person name="Debuchy R."/>
            <person name="Gladieux P."/>
            <person name="Thoren M.H."/>
            <person name="Johannesson H."/>
        </authorList>
    </citation>
    <scope>NUCLEOTIDE SEQUENCE</scope>
    <source>
        <strain evidence="10">PSN243</strain>
    </source>
</reference>
<feature type="compositionally biased region" description="Low complexity" evidence="7">
    <location>
        <begin position="229"/>
        <end position="243"/>
    </location>
</feature>
<dbReference type="SUPFAM" id="SSF57667">
    <property type="entry name" value="beta-beta-alpha zinc fingers"/>
    <property type="match status" value="1"/>
</dbReference>
<dbReference type="PANTHER" id="PTHR47660:SF2">
    <property type="entry name" value="TRANSCRIPTION FACTOR WITH C2H2 AND ZN(2)-CYS(6) DNA BINDING DOMAIN (EUROFUNG)"/>
    <property type="match status" value="1"/>
</dbReference>
<dbReference type="Gene3D" id="3.30.160.60">
    <property type="entry name" value="Classic Zinc Finger"/>
    <property type="match status" value="2"/>
</dbReference>
<dbReference type="PROSITE" id="PS00028">
    <property type="entry name" value="ZINC_FINGER_C2H2_1"/>
    <property type="match status" value="2"/>
</dbReference>
<feature type="domain" description="C2H2-type" evidence="9">
    <location>
        <begin position="121"/>
        <end position="148"/>
    </location>
</feature>
<gene>
    <name evidence="10" type="ORF">QBC34DRAFT_49730</name>
</gene>
<dbReference type="GO" id="GO:0006351">
    <property type="term" value="P:DNA-templated transcription"/>
    <property type="evidence" value="ECO:0007669"/>
    <property type="project" value="InterPro"/>
</dbReference>
<keyword evidence="5" id="KW-0539">Nucleus</keyword>
<dbReference type="PROSITE" id="PS50157">
    <property type="entry name" value="ZINC_FINGER_C2H2_2"/>
    <property type="match status" value="2"/>
</dbReference>
<feature type="compositionally biased region" description="Polar residues" evidence="7">
    <location>
        <begin position="408"/>
        <end position="418"/>
    </location>
</feature>
<dbReference type="InterPro" id="IPR036236">
    <property type="entry name" value="Znf_C2H2_sf"/>
</dbReference>
<dbReference type="Pfam" id="PF00096">
    <property type="entry name" value="zf-C2H2"/>
    <property type="match status" value="2"/>
</dbReference>
<proteinExistence type="predicted"/>
<reference evidence="10" key="1">
    <citation type="journal article" date="2023" name="Mol. Phylogenet. Evol.">
        <title>Genome-scale phylogeny and comparative genomics of the fungal order Sordariales.</title>
        <authorList>
            <person name="Hensen N."/>
            <person name="Bonometti L."/>
            <person name="Westerberg I."/>
            <person name="Brannstrom I.O."/>
            <person name="Guillou S."/>
            <person name="Cros-Aarteil S."/>
            <person name="Calhoun S."/>
            <person name="Haridas S."/>
            <person name="Kuo A."/>
            <person name="Mondo S."/>
            <person name="Pangilinan J."/>
            <person name="Riley R."/>
            <person name="LaButti K."/>
            <person name="Andreopoulos B."/>
            <person name="Lipzen A."/>
            <person name="Chen C."/>
            <person name="Yan M."/>
            <person name="Daum C."/>
            <person name="Ng V."/>
            <person name="Clum A."/>
            <person name="Steindorff A."/>
            <person name="Ohm R.A."/>
            <person name="Martin F."/>
            <person name="Silar P."/>
            <person name="Natvig D.O."/>
            <person name="Lalanne C."/>
            <person name="Gautier V."/>
            <person name="Ament-Velasquez S.L."/>
            <person name="Kruys A."/>
            <person name="Hutchinson M.I."/>
            <person name="Powell A.J."/>
            <person name="Barry K."/>
            <person name="Miller A.N."/>
            <person name="Grigoriev I.V."/>
            <person name="Debuchy R."/>
            <person name="Gladieux P."/>
            <person name="Hiltunen Thoren M."/>
            <person name="Johannesson H."/>
        </authorList>
    </citation>
    <scope>NUCLEOTIDE SEQUENCE</scope>
    <source>
        <strain evidence="10">PSN243</strain>
    </source>
</reference>
<dbReference type="SUPFAM" id="SSF57701">
    <property type="entry name" value="Zn2/Cys6 DNA-binding domain"/>
    <property type="match status" value="1"/>
</dbReference>
<evidence type="ECO:0000256" key="4">
    <source>
        <dbReference type="ARBA" id="ARBA00023163"/>
    </source>
</evidence>
<organism evidence="10 11">
    <name type="scientific">Podospora aff. communis PSN243</name>
    <dbReference type="NCBI Taxonomy" id="3040156"/>
    <lineage>
        <taxon>Eukaryota</taxon>
        <taxon>Fungi</taxon>
        <taxon>Dikarya</taxon>
        <taxon>Ascomycota</taxon>
        <taxon>Pezizomycotina</taxon>
        <taxon>Sordariomycetes</taxon>
        <taxon>Sordariomycetidae</taxon>
        <taxon>Sordariales</taxon>
        <taxon>Podosporaceae</taxon>
        <taxon>Podospora</taxon>
    </lineage>
</organism>
<evidence type="ECO:0008006" key="12">
    <source>
        <dbReference type="Google" id="ProtNLM"/>
    </source>
</evidence>
<dbReference type="SMART" id="SM00066">
    <property type="entry name" value="GAL4"/>
    <property type="match status" value="1"/>
</dbReference>
<dbReference type="Gene3D" id="4.10.240.10">
    <property type="entry name" value="Zn(2)-C6 fungal-type DNA-binding domain"/>
    <property type="match status" value="1"/>
</dbReference>
<feature type="compositionally biased region" description="Pro residues" evidence="7">
    <location>
        <begin position="71"/>
        <end position="81"/>
    </location>
</feature>
<evidence type="ECO:0000259" key="8">
    <source>
        <dbReference type="PROSITE" id="PS50048"/>
    </source>
</evidence>
<dbReference type="AlphaFoldDB" id="A0AAV9GUD4"/>
<name>A0AAV9GUD4_9PEZI</name>
<keyword evidence="2" id="KW-0862">Zinc</keyword>
<dbReference type="InterPro" id="IPR036864">
    <property type="entry name" value="Zn2-C6_fun-type_DNA-bd_sf"/>
</dbReference>
<feature type="region of interest" description="Disordered" evidence="7">
    <location>
        <begin position="1"/>
        <end position="88"/>
    </location>
</feature>
<dbReference type="PROSITE" id="PS50048">
    <property type="entry name" value="ZN2_CY6_FUNGAL_2"/>
    <property type="match status" value="1"/>
</dbReference>
<dbReference type="InterPro" id="IPR007219">
    <property type="entry name" value="XnlR_reg_dom"/>
</dbReference>
<evidence type="ECO:0000259" key="9">
    <source>
        <dbReference type="PROSITE" id="PS50157"/>
    </source>
</evidence>
<dbReference type="SMART" id="SM00355">
    <property type="entry name" value="ZnF_C2H2"/>
    <property type="match status" value="2"/>
</dbReference>
<dbReference type="GO" id="GO:0000981">
    <property type="term" value="F:DNA-binding transcription factor activity, RNA polymerase II-specific"/>
    <property type="evidence" value="ECO:0007669"/>
    <property type="project" value="InterPro"/>
</dbReference>
<keyword evidence="11" id="KW-1185">Reference proteome</keyword>
<accession>A0AAV9GUD4</accession>
<dbReference type="GO" id="GO:0003677">
    <property type="term" value="F:DNA binding"/>
    <property type="evidence" value="ECO:0007669"/>
    <property type="project" value="InterPro"/>
</dbReference>